<evidence type="ECO:0000313" key="2">
    <source>
        <dbReference type="EMBL" id="MXO47221.1"/>
    </source>
</evidence>
<feature type="compositionally biased region" description="Basic and acidic residues" evidence="1">
    <location>
        <begin position="55"/>
        <end position="71"/>
    </location>
</feature>
<name>A0A844XMI9_9SPHN</name>
<dbReference type="OrthoDB" id="7410604at2"/>
<comment type="caution">
    <text evidence="2">The sequence shown here is derived from an EMBL/GenBank/DDBJ whole genome shotgun (WGS) entry which is preliminary data.</text>
</comment>
<accession>A0A844XMI9</accession>
<protein>
    <submittedName>
        <fullName evidence="2">Uncharacterized protein</fullName>
    </submittedName>
</protein>
<dbReference type="EMBL" id="WTYC01000001">
    <property type="protein sequence ID" value="MXO47221.1"/>
    <property type="molecule type" value="Genomic_DNA"/>
</dbReference>
<gene>
    <name evidence="2" type="ORF">GRI69_02950</name>
</gene>
<organism evidence="2 3">
    <name type="scientific">Qipengyuania vulgaris</name>
    <dbReference type="NCBI Taxonomy" id="291985"/>
    <lineage>
        <taxon>Bacteria</taxon>
        <taxon>Pseudomonadati</taxon>
        <taxon>Pseudomonadota</taxon>
        <taxon>Alphaproteobacteria</taxon>
        <taxon>Sphingomonadales</taxon>
        <taxon>Erythrobacteraceae</taxon>
        <taxon>Qipengyuania</taxon>
    </lineage>
</organism>
<feature type="region of interest" description="Disordered" evidence="1">
    <location>
        <begin position="1"/>
        <end position="82"/>
    </location>
</feature>
<evidence type="ECO:0000313" key="3">
    <source>
        <dbReference type="Proteomes" id="UP000448199"/>
    </source>
</evidence>
<sequence length="82" mass="8771">MSRYDTPKVPPATPPVIDPDVEPKKAAEMEAEGESEGDVIAGKSEPDEIDVETEEALRPAMEKGREGHGEQALDAATMLPPD</sequence>
<feature type="compositionally biased region" description="Pro residues" evidence="1">
    <location>
        <begin position="8"/>
        <end position="17"/>
    </location>
</feature>
<evidence type="ECO:0000256" key="1">
    <source>
        <dbReference type="SAM" id="MobiDB-lite"/>
    </source>
</evidence>
<reference evidence="2 3" key="1">
    <citation type="submission" date="2019-12" db="EMBL/GenBank/DDBJ databases">
        <title>Genomic-based taxomic classification of the family Erythrobacteraceae.</title>
        <authorList>
            <person name="Xu L."/>
        </authorList>
    </citation>
    <scope>NUCLEOTIDE SEQUENCE [LARGE SCALE GENOMIC DNA]</scope>
    <source>
        <strain evidence="2 3">DSM 17792</strain>
    </source>
</reference>
<dbReference type="RefSeq" id="WP_160726801.1">
    <property type="nucleotide sequence ID" value="NZ_WTYC01000001.1"/>
</dbReference>
<dbReference type="AlphaFoldDB" id="A0A844XMI9"/>
<proteinExistence type="predicted"/>
<keyword evidence="3" id="KW-1185">Reference proteome</keyword>
<dbReference type="Proteomes" id="UP000448199">
    <property type="component" value="Unassembled WGS sequence"/>
</dbReference>